<name>A0A087UNF5_STEMI</name>
<sequence>MSLSKLFIHPNFSVIHNFHQVCVRNNSQLVIKLSNAVKVPVHGSSKYLTSRQYSTVFNSRDLNTIDRALRPVSSSLNFVSYLSTNGQDEKLTVVITDPSHGHTIKSDIPANSSPSVLGEVKSSALESSANISDVAVTLTDELQTVAEVVEPTLASLGLAHWTPVG</sequence>
<reference evidence="1 2" key="1">
    <citation type="submission" date="2013-11" db="EMBL/GenBank/DDBJ databases">
        <title>Genome sequencing of Stegodyphus mimosarum.</title>
        <authorList>
            <person name="Bechsgaard J."/>
        </authorList>
    </citation>
    <scope>NUCLEOTIDE SEQUENCE [LARGE SCALE GENOMIC DNA]</scope>
</reference>
<protein>
    <submittedName>
        <fullName evidence="1">Uncharacterized protein</fullName>
    </submittedName>
</protein>
<evidence type="ECO:0000313" key="1">
    <source>
        <dbReference type="EMBL" id="KFM78894.1"/>
    </source>
</evidence>
<feature type="non-terminal residue" evidence="1">
    <location>
        <position position="165"/>
    </location>
</feature>
<gene>
    <name evidence="1" type="ORF">X975_17966</name>
</gene>
<organism evidence="1 2">
    <name type="scientific">Stegodyphus mimosarum</name>
    <name type="common">African social velvet spider</name>
    <dbReference type="NCBI Taxonomy" id="407821"/>
    <lineage>
        <taxon>Eukaryota</taxon>
        <taxon>Metazoa</taxon>
        <taxon>Ecdysozoa</taxon>
        <taxon>Arthropoda</taxon>
        <taxon>Chelicerata</taxon>
        <taxon>Arachnida</taxon>
        <taxon>Araneae</taxon>
        <taxon>Araneomorphae</taxon>
        <taxon>Entelegynae</taxon>
        <taxon>Eresoidea</taxon>
        <taxon>Eresidae</taxon>
        <taxon>Stegodyphus</taxon>
    </lineage>
</organism>
<proteinExistence type="predicted"/>
<dbReference type="OrthoDB" id="10619483at2759"/>
<dbReference type="AlphaFoldDB" id="A0A087UNF5"/>
<dbReference type="EMBL" id="KK120718">
    <property type="protein sequence ID" value="KFM78894.1"/>
    <property type="molecule type" value="Genomic_DNA"/>
</dbReference>
<keyword evidence="2" id="KW-1185">Reference proteome</keyword>
<evidence type="ECO:0000313" key="2">
    <source>
        <dbReference type="Proteomes" id="UP000054359"/>
    </source>
</evidence>
<dbReference type="Proteomes" id="UP000054359">
    <property type="component" value="Unassembled WGS sequence"/>
</dbReference>
<accession>A0A087UNF5</accession>